<keyword evidence="1" id="KW-0732">Signal</keyword>
<dbReference type="AlphaFoldDB" id="L0RE54"/>
<keyword evidence="3" id="KW-1185">Reference proteome</keyword>
<protein>
    <submittedName>
        <fullName evidence="2">Uncharacterized protein</fullName>
    </submittedName>
</protein>
<dbReference type="PATRIC" id="fig|1121451.3.peg.2412"/>
<accession>L0RE54</accession>
<dbReference type="RefSeq" id="WP_015337060.1">
    <property type="nucleotide sequence ID" value="NC_020055.1"/>
</dbReference>
<organism evidence="2 3">
    <name type="scientific">Maridesulfovibrio hydrothermalis AM13 = DSM 14728</name>
    <dbReference type="NCBI Taxonomy" id="1121451"/>
    <lineage>
        <taxon>Bacteria</taxon>
        <taxon>Pseudomonadati</taxon>
        <taxon>Thermodesulfobacteriota</taxon>
        <taxon>Desulfovibrionia</taxon>
        <taxon>Desulfovibrionales</taxon>
        <taxon>Desulfovibrionaceae</taxon>
        <taxon>Maridesulfovibrio</taxon>
    </lineage>
</organism>
<reference evidence="2 3" key="1">
    <citation type="submission" date="2012-10" db="EMBL/GenBank/DDBJ databases">
        <authorList>
            <person name="Genoscope - CEA"/>
        </authorList>
    </citation>
    <scope>NUCLEOTIDE SEQUENCE [LARGE SCALE GENOMIC DNA]</scope>
    <source>
        <strain evidence="3">AM13 / DSM 14728</strain>
    </source>
</reference>
<gene>
    <name evidence="2" type="ORF">DESAM_22193</name>
</gene>
<name>L0RE54_9BACT</name>
<evidence type="ECO:0000313" key="3">
    <source>
        <dbReference type="Proteomes" id="UP000010808"/>
    </source>
</evidence>
<feature type="signal peptide" evidence="1">
    <location>
        <begin position="1"/>
        <end position="27"/>
    </location>
</feature>
<dbReference type="EMBL" id="FO203522">
    <property type="protein sequence ID" value="CCO24460.1"/>
    <property type="molecule type" value="Genomic_DNA"/>
</dbReference>
<evidence type="ECO:0000313" key="2">
    <source>
        <dbReference type="EMBL" id="CCO24460.1"/>
    </source>
</evidence>
<dbReference type="OrthoDB" id="5450576at2"/>
<sequence length="253" mass="28321">MFLKNLNTYLIFTVLAVTLLVCSPARAFFPSDMELDEIMYQKYGTLTSYEAVLTFPSEPETSITIFRGHDHWQQTFTSSANSNSTVISKVVGQYFKPIAQCPAGSDMPVPVLQLWSPDDPVSDWMSIGISNATRSYGFYDDTPAFVFGARQGDDSSPQIWFNNENFAPLKIVLDEERMITFGTYSKFAGFMLPHTGTMTVGEEVLDFKIEWKGIRKKISPSVFSAAAIKKESGCVIASTPVYEFLKKCLKLNN</sequence>
<dbReference type="Proteomes" id="UP000010808">
    <property type="component" value="Chromosome"/>
</dbReference>
<dbReference type="eggNOG" id="ENOG502ZI0N">
    <property type="taxonomic scope" value="Bacteria"/>
</dbReference>
<evidence type="ECO:0000256" key="1">
    <source>
        <dbReference type="SAM" id="SignalP"/>
    </source>
</evidence>
<feature type="chain" id="PRO_5003947861" evidence="1">
    <location>
        <begin position="28"/>
        <end position="253"/>
    </location>
</feature>
<proteinExistence type="predicted"/>
<dbReference type="STRING" id="1121451.DESAM_22193"/>
<dbReference type="KEGG" id="dhy:DESAM_22193"/>
<dbReference type="HOGENOM" id="CLU_1141141_0_0_7"/>